<dbReference type="Gene3D" id="2.40.170.20">
    <property type="entry name" value="TonB-dependent receptor, beta-barrel domain"/>
    <property type="match status" value="1"/>
</dbReference>
<keyword evidence="6 8" id="KW-0472">Membrane</keyword>
<keyword evidence="2 8" id="KW-0813">Transport</keyword>
<dbReference type="NCBIfam" id="TIGR04057">
    <property type="entry name" value="SusC_RagA_signa"/>
    <property type="match status" value="1"/>
</dbReference>
<proteinExistence type="inferred from homology"/>
<evidence type="ECO:0000313" key="12">
    <source>
        <dbReference type="EMBL" id="NPE24510.1"/>
    </source>
</evidence>
<gene>
    <name evidence="12" type="ORF">HPS54_03065</name>
</gene>
<dbReference type="Pfam" id="PF13715">
    <property type="entry name" value="CarbopepD_reg_2"/>
    <property type="match status" value="1"/>
</dbReference>
<dbReference type="InterPro" id="IPR036942">
    <property type="entry name" value="Beta-barrel_TonB_sf"/>
</dbReference>
<dbReference type="InterPro" id="IPR000531">
    <property type="entry name" value="Beta-barrel_TonB"/>
</dbReference>
<evidence type="ECO:0000256" key="9">
    <source>
        <dbReference type="RuleBase" id="RU003357"/>
    </source>
</evidence>
<keyword evidence="3 8" id="KW-1134">Transmembrane beta strand</keyword>
<organism evidence="12 13">
    <name type="scientific">Xylanibacter caecicola</name>
    <dbReference type="NCBI Taxonomy" id="2736294"/>
    <lineage>
        <taxon>Bacteria</taxon>
        <taxon>Pseudomonadati</taxon>
        <taxon>Bacteroidota</taxon>
        <taxon>Bacteroidia</taxon>
        <taxon>Bacteroidales</taxon>
        <taxon>Prevotellaceae</taxon>
        <taxon>Xylanibacter</taxon>
    </lineage>
</organism>
<evidence type="ECO:0000256" key="8">
    <source>
        <dbReference type="PROSITE-ProRule" id="PRU01360"/>
    </source>
</evidence>
<keyword evidence="13" id="KW-1185">Reference proteome</keyword>
<feature type="domain" description="TonB-dependent receptor-like beta-barrel" evidence="10">
    <location>
        <begin position="434"/>
        <end position="965"/>
    </location>
</feature>
<sequence length="1008" mass="112681">MRTCRWHIVNARSNSSRQCFRGVKSTETQQVNQSKTVKGKVVDDNGDPLIGVTVAVKGQSGTGCVTDVDGNFSLPVPSNATLVFSYVGYATVTVKAEGQSNLNITMKSDAQELDEVVAIGYGTMKKRDLTGAVSSVKAEDIVRMPTSNVIEAIQGQVAGLDITRSNGEAGSGVNMNLRGVRSINGDNNPLFIIDGMEGSYEELNPNDIASIEVLKGASSTAIYGAAGANGVIIITTKTPKKDKFSIDLDAYYGWNTITSFPKVNTGQDYINFRREAQRAAGVWNGPEDDGKLFPNYMQDYIDKGQWVDWAELASQTGKTQSYNINTSYSNDRMTSYFSLGYYDLEGLLKGDELQRYSARAKFDFKANEMVKYGLNLYAMYSDNDRRYSRIWNRVLCMPPLGTPYDENGKLVDYPLGDGNMNPLADTGSQQYVNNVKTLSVMPQAYVELTPLKGLSFKSVLGGYFRNVKQGIYTGTKSYQGLESGKVTAEVPNTFTYNYKWQNILTYNFKIKDDHEFTVTGVTEWSKDRREKVTAIANGFDTDSYAYHNLGAATGTPTVSSEYVQSQKMSYAARINYSYKGRYLASVSSRWDGSSILAEGNKWDVFPAAALAWRISDEAFMQKFDFISNLKIRAEYGVTGNAGAKEYATLDYSRNGIFGFQDIAVPYSGYQLSIANKDLGWEKSYNFDIGLDLGLFNERISMALDWYRTDTKNLLFKKNLPYSAGGYGSSPFNIWSNVGETRNTGLELSITSRNFTGPKFTWNTTLTFATNKNKVVKTTSEGPLQFNEYYLIPGEAVHTYYGYKYAGIWGTAQADEAAKYSQKPGQVHIAEKGEANYKLNADDYYVLGNADPKWQGSLLNNFTYKNFDLSILVIARWKWTINYGLTGWYRTDGLSPSPVICDYWTPENQSARYPRPDASISNGQDPYQQWANYFDGSYLKVKNITLGYTVPKKLLKKANIERLRFYFTASNPFIYTKCDYLKDYDPEKGGNDDEAPLSKQFVFGVNVSF</sequence>
<evidence type="ECO:0000256" key="7">
    <source>
        <dbReference type="ARBA" id="ARBA00023237"/>
    </source>
</evidence>
<dbReference type="RefSeq" id="WP_172344007.1">
    <property type="nucleotide sequence ID" value="NZ_JABKKJ010000003.1"/>
</dbReference>
<keyword evidence="12" id="KW-0675">Receptor</keyword>
<dbReference type="NCBIfam" id="TIGR04056">
    <property type="entry name" value="OMP_RagA_SusC"/>
    <property type="match status" value="1"/>
</dbReference>
<evidence type="ECO:0000256" key="1">
    <source>
        <dbReference type="ARBA" id="ARBA00004571"/>
    </source>
</evidence>
<dbReference type="InterPro" id="IPR023996">
    <property type="entry name" value="TonB-dep_OMP_SusC/RagA"/>
</dbReference>
<dbReference type="Pfam" id="PF07715">
    <property type="entry name" value="Plug"/>
    <property type="match status" value="1"/>
</dbReference>
<dbReference type="InterPro" id="IPR023997">
    <property type="entry name" value="TonB-dep_OMP_SusC/RagA_CS"/>
</dbReference>
<dbReference type="InterPro" id="IPR012910">
    <property type="entry name" value="Plug_dom"/>
</dbReference>
<evidence type="ECO:0000256" key="3">
    <source>
        <dbReference type="ARBA" id="ARBA00022452"/>
    </source>
</evidence>
<dbReference type="Proteomes" id="UP000820977">
    <property type="component" value="Unassembled WGS sequence"/>
</dbReference>
<dbReference type="Gene3D" id="2.170.130.10">
    <property type="entry name" value="TonB-dependent receptor, plug domain"/>
    <property type="match status" value="1"/>
</dbReference>
<comment type="caution">
    <text evidence="12">The sequence shown here is derived from an EMBL/GenBank/DDBJ whole genome shotgun (WGS) entry which is preliminary data.</text>
</comment>
<accession>A0ABX2B2S8</accession>
<evidence type="ECO:0000256" key="5">
    <source>
        <dbReference type="ARBA" id="ARBA00023077"/>
    </source>
</evidence>
<reference evidence="12 13" key="1">
    <citation type="submission" date="2020-05" db="EMBL/GenBank/DDBJ databases">
        <title>Distinct polysaccharide utilization as determinants for interspecies competition between intestinal Prevotella spp.</title>
        <authorList>
            <person name="Galvez E.J.C."/>
            <person name="Iljazovic A."/>
            <person name="Strowig T."/>
        </authorList>
    </citation>
    <scope>NUCLEOTIDE SEQUENCE [LARGE SCALE GENOMIC DNA]</scope>
    <source>
        <strain evidence="12 13">PCHR</strain>
    </source>
</reference>
<evidence type="ECO:0000259" key="11">
    <source>
        <dbReference type="Pfam" id="PF07715"/>
    </source>
</evidence>
<comment type="similarity">
    <text evidence="8 9">Belongs to the TonB-dependent receptor family.</text>
</comment>
<keyword evidence="4 8" id="KW-0812">Transmembrane</keyword>
<name>A0ABX2B2S8_9BACT</name>
<protein>
    <submittedName>
        <fullName evidence="12">TonB-dependent receptor</fullName>
    </submittedName>
</protein>
<evidence type="ECO:0000313" key="13">
    <source>
        <dbReference type="Proteomes" id="UP000820977"/>
    </source>
</evidence>
<dbReference type="SUPFAM" id="SSF56935">
    <property type="entry name" value="Porins"/>
    <property type="match status" value="1"/>
</dbReference>
<feature type="domain" description="TonB-dependent receptor plug" evidence="11">
    <location>
        <begin position="125"/>
        <end position="231"/>
    </location>
</feature>
<keyword evidence="7 8" id="KW-0998">Cell outer membrane</keyword>
<dbReference type="InterPro" id="IPR037066">
    <property type="entry name" value="Plug_dom_sf"/>
</dbReference>
<keyword evidence="5 9" id="KW-0798">TonB box</keyword>
<dbReference type="InterPro" id="IPR039426">
    <property type="entry name" value="TonB-dep_rcpt-like"/>
</dbReference>
<comment type="subcellular location">
    <subcellularLocation>
        <location evidence="1 8">Cell outer membrane</location>
        <topology evidence="1 8">Multi-pass membrane protein</topology>
    </subcellularLocation>
</comment>
<evidence type="ECO:0000259" key="10">
    <source>
        <dbReference type="Pfam" id="PF00593"/>
    </source>
</evidence>
<dbReference type="SUPFAM" id="SSF49464">
    <property type="entry name" value="Carboxypeptidase regulatory domain-like"/>
    <property type="match status" value="1"/>
</dbReference>
<evidence type="ECO:0000256" key="2">
    <source>
        <dbReference type="ARBA" id="ARBA00022448"/>
    </source>
</evidence>
<dbReference type="EMBL" id="JABKKJ010000003">
    <property type="protein sequence ID" value="NPE24510.1"/>
    <property type="molecule type" value="Genomic_DNA"/>
</dbReference>
<dbReference type="PROSITE" id="PS52016">
    <property type="entry name" value="TONB_DEPENDENT_REC_3"/>
    <property type="match status" value="1"/>
</dbReference>
<evidence type="ECO:0000256" key="6">
    <source>
        <dbReference type="ARBA" id="ARBA00023136"/>
    </source>
</evidence>
<dbReference type="Gene3D" id="2.60.40.1120">
    <property type="entry name" value="Carboxypeptidase-like, regulatory domain"/>
    <property type="match status" value="1"/>
</dbReference>
<dbReference type="Pfam" id="PF00593">
    <property type="entry name" value="TonB_dep_Rec_b-barrel"/>
    <property type="match status" value="1"/>
</dbReference>
<dbReference type="InterPro" id="IPR008969">
    <property type="entry name" value="CarboxyPept-like_regulatory"/>
</dbReference>
<evidence type="ECO:0000256" key="4">
    <source>
        <dbReference type="ARBA" id="ARBA00022692"/>
    </source>
</evidence>